<comment type="caution">
    <text evidence="1">The sequence shown here is derived from an EMBL/GenBank/DDBJ whole genome shotgun (WGS) entry which is preliminary data.</text>
</comment>
<dbReference type="eggNOG" id="COG2267">
    <property type="taxonomic scope" value="Bacteria"/>
</dbReference>
<dbReference type="OrthoDB" id="489469at2"/>
<dbReference type="STRING" id="443152.MDG893_07220"/>
<protein>
    <recommendedName>
        <fullName evidence="3">Alpha/beta hydrolase</fullName>
    </recommendedName>
</protein>
<dbReference type="Gene3D" id="3.40.50.1820">
    <property type="entry name" value="alpha/beta hydrolase"/>
    <property type="match status" value="1"/>
</dbReference>
<dbReference type="InterPro" id="IPR029058">
    <property type="entry name" value="AB_hydrolase_fold"/>
</dbReference>
<evidence type="ECO:0000313" key="2">
    <source>
        <dbReference type="Proteomes" id="UP000005856"/>
    </source>
</evidence>
<accession>A6EVY1</accession>
<dbReference type="Proteomes" id="UP000005856">
    <property type="component" value="Unassembled WGS sequence"/>
</dbReference>
<name>A6EVY1_9GAMM</name>
<proteinExistence type="predicted"/>
<dbReference type="EMBL" id="ABCP01000002">
    <property type="protein sequence ID" value="EDM49168.1"/>
    <property type="molecule type" value="Genomic_DNA"/>
</dbReference>
<sequence length="456" mass="51244">MTIGLGGTMLIIIHGWSDGASSFKSLARKLTSPGPDRLYSSEIRHLRLADYISLDDEIGYDDLVEAMQRAWIKEELPTAPRSVDVIIHSTGGLVVRHWLTNYFKPRTSPIKRLLMLAPANFGSPLAHTGRSLIGRAVKGWKGTRLFETGTKILKGLEIASPYSWSLAEKDIFAEEQYYGPGRILCTVLVGNIGYNGISALANKPGTDGTVRVSTANLNATKLDLDFTLAQESVAITGRRDHGSTAFGIADQEDHSSIAAKDGGPHRRSIWKLIREALKVEDSDFSKWQDTLTKHNQEVTQKAERRRGTHHDSYQNTVIRVIDNQGSSVQDYVIEFFVNDDSGRRNRHRTRLLQENVVANVHAWCDDASYRSFLVNCTELSKILDKESDDLNISITASPDIMNRPVGYRTYTDEDISTLCLDQNALRDLFKPNRTLLITMKIKRYQKDNVFQFKSIN</sequence>
<evidence type="ECO:0008006" key="3">
    <source>
        <dbReference type="Google" id="ProtNLM"/>
    </source>
</evidence>
<evidence type="ECO:0000313" key="1">
    <source>
        <dbReference type="EMBL" id="EDM49168.1"/>
    </source>
</evidence>
<dbReference type="SUPFAM" id="SSF53474">
    <property type="entry name" value="alpha/beta-Hydrolases"/>
    <property type="match status" value="1"/>
</dbReference>
<organism evidence="1 2">
    <name type="scientific">Marinobacter algicola DG893</name>
    <dbReference type="NCBI Taxonomy" id="443152"/>
    <lineage>
        <taxon>Bacteria</taxon>
        <taxon>Pseudomonadati</taxon>
        <taxon>Pseudomonadota</taxon>
        <taxon>Gammaproteobacteria</taxon>
        <taxon>Pseudomonadales</taxon>
        <taxon>Marinobacteraceae</taxon>
        <taxon>Marinobacter</taxon>
    </lineage>
</organism>
<keyword evidence="2" id="KW-1185">Reference proteome</keyword>
<gene>
    <name evidence="1" type="ORF">MDG893_07220</name>
</gene>
<reference evidence="1 2" key="1">
    <citation type="submission" date="2007-06" db="EMBL/GenBank/DDBJ databases">
        <authorList>
            <person name="Green D."/>
            <person name="Ferriera S."/>
            <person name="Johnson J."/>
            <person name="Kravitz S."/>
            <person name="Beeson K."/>
            <person name="Sutton G."/>
            <person name="Rogers Y.-H."/>
            <person name="Friedman R."/>
            <person name="Frazier M."/>
            <person name="Venter J.C."/>
        </authorList>
    </citation>
    <scope>NUCLEOTIDE SEQUENCE [LARGE SCALE GENOMIC DNA]</scope>
    <source>
        <strain evidence="1 2">DG893</strain>
    </source>
</reference>
<dbReference type="ESTHER" id="9alte-a6evy1">
    <property type="family name" value="PlaB"/>
</dbReference>
<dbReference type="AlphaFoldDB" id="A6EVY1"/>